<comment type="caution">
    <text evidence="1">The sequence shown here is derived from an EMBL/GenBank/DDBJ whole genome shotgun (WGS) entry which is preliminary data.</text>
</comment>
<evidence type="ECO:0000313" key="1">
    <source>
        <dbReference type="EMBL" id="MCY1141576.1"/>
    </source>
</evidence>
<reference evidence="1" key="1">
    <citation type="submission" date="2022-11" db="EMBL/GenBank/DDBJ databases">
        <authorList>
            <person name="Somphong A."/>
            <person name="Phongsopitanun W."/>
        </authorList>
    </citation>
    <scope>NUCLEOTIDE SEQUENCE</scope>
    <source>
        <strain evidence="1">Pm04-4</strain>
    </source>
</reference>
<dbReference type="Proteomes" id="UP001151002">
    <property type="component" value="Unassembled WGS sequence"/>
</dbReference>
<proteinExistence type="predicted"/>
<keyword evidence="2" id="KW-1185">Reference proteome</keyword>
<dbReference type="EMBL" id="JAPNTZ010000009">
    <property type="protein sequence ID" value="MCY1141576.1"/>
    <property type="molecule type" value="Genomic_DNA"/>
</dbReference>
<accession>A0ABT4B501</accession>
<dbReference type="RefSeq" id="WP_267565968.1">
    <property type="nucleotide sequence ID" value="NZ_JAPNTZ010000009.1"/>
</dbReference>
<evidence type="ECO:0000313" key="2">
    <source>
        <dbReference type="Proteomes" id="UP001151002"/>
    </source>
</evidence>
<sequence length="43" mass="4781">MTKRDRKVRTLREKIICAAVAGSFSGVLRAMASAILRYLTNPD</sequence>
<protein>
    <submittedName>
        <fullName evidence="1">Uncharacterized protein</fullName>
    </submittedName>
</protein>
<gene>
    <name evidence="1" type="ORF">OWR29_26560</name>
</gene>
<organism evidence="1 2">
    <name type="scientific">Paractinoplanes pyxinae</name>
    <dbReference type="NCBI Taxonomy" id="2997416"/>
    <lineage>
        <taxon>Bacteria</taxon>
        <taxon>Bacillati</taxon>
        <taxon>Actinomycetota</taxon>
        <taxon>Actinomycetes</taxon>
        <taxon>Micromonosporales</taxon>
        <taxon>Micromonosporaceae</taxon>
        <taxon>Paractinoplanes</taxon>
    </lineage>
</organism>
<name>A0ABT4B501_9ACTN</name>